<dbReference type="Proteomes" id="UP000242222">
    <property type="component" value="Unassembled WGS sequence"/>
</dbReference>
<accession>A0A1I4WA96</accession>
<evidence type="ECO:0000259" key="1">
    <source>
        <dbReference type="Pfam" id="PF02464"/>
    </source>
</evidence>
<dbReference type="NCBIfam" id="NF002975">
    <property type="entry name" value="PRK03661.1"/>
    <property type="match status" value="1"/>
</dbReference>
<dbReference type="Gene3D" id="3.90.950.20">
    <property type="entry name" value="CinA-like"/>
    <property type="match status" value="1"/>
</dbReference>
<dbReference type="AlphaFoldDB" id="A0A1I4WA96"/>
<dbReference type="Pfam" id="PF02464">
    <property type="entry name" value="CinA"/>
    <property type="match status" value="1"/>
</dbReference>
<dbReference type="RefSeq" id="WP_092875892.1">
    <property type="nucleotide sequence ID" value="NZ_FOVC01000002.1"/>
</dbReference>
<gene>
    <name evidence="2" type="ORF">SAMN05216516_102393</name>
</gene>
<dbReference type="InterPro" id="IPR036653">
    <property type="entry name" value="CinA-like_C"/>
</dbReference>
<organism evidence="2 3">
    <name type="scientific">Izhakiella capsodis</name>
    <dbReference type="NCBI Taxonomy" id="1367852"/>
    <lineage>
        <taxon>Bacteria</taxon>
        <taxon>Pseudomonadati</taxon>
        <taxon>Pseudomonadota</taxon>
        <taxon>Gammaproteobacteria</taxon>
        <taxon>Enterobacterales</taxon>
        <taxon>Erwiniaceae</taxon>
        <taxon>Izhakiella</taxon>
    </lineage>
</organism>
<dbReference type="EMBL" id="FOVC01000002">
    <property type="protein sequence ID" value="SFN10684.1"/>
    <property type="molecule type" value="Genomic_DNA"/>
</dbReference>
<proteinExistence type="predicted"/>
<dbReference type="STRING" id="1367852.SAMN05216516_102393"/>
<dbReference type="OrthoDB" id="9801454at2"/>
<dbReference type="SUPFAM" id="SSF142433">
    <property type="entry name" value="CinA-like"/>
    <property type="match status" value="1"/>
</dbReference>
<dbReference type="NCBIfam" id="TIGR00199">
    <property type="entry name" value="PncC_domain"/>
    <property type="match status" value="1"/>
</dbReference>
<sequence length="169" mass="17968">MTDEQLGNLSAEIGRLLQRQHASVVTAESCTGGGIARMLTATPGSSAWFGYGFVTYSNEAKKKLIGVQQATLDTYGAVSDAVVLEMARGALKISGANYAISVSGIAGPDGGTPQKPVGTVYFGFATSVGKSEAWRQHLVGDRQQIRHLATVWALQNLRKQILENKLDTV</sequence>
<protein>
    <submittedName>
        <fullName evidence="2">Nicotinamide-nucleotide amidase</fullName>
    </submittedName>
</protein>
<reference evidence="3" key="1">
    <citation type="submission" date="2016-10" db="EMBL/GenBank/DDBJ databases">
        <authorList>
            <person name="Varghese N."/>
            <person name="Submissions S."/>
        </authorList>
    </citation>
    <scope>NUCLEOTIDE SEQUENCE [LARGE SCALE GENOMIC DNA]</scope>
    <source>
        <strain evidence="3">N6PO6</strain>
    </source>
</reference>
<dbReference type="InterPro" id="IPR008136">
    <property type="entry name" value="CinA_C"/>
</dbReference>
<evidence type="ECO:0000313" key="3">
    <source>
        <dbReference type="Proteomes" id="UP000242222"/>
    </source>
</evidence>
<keyword evidence="3" id="KW-1185">Reference proteome</keyword>
<name>A0A1I4WA96_9GAMM</name>
<feature type="domain" description="CinA C-terminal" evidence="1">
    <location>
        <begin position="9"/>
        <end position="160"/>
    </location>
</feature>
<evidence type="ECO:0000313" key="2">
    <source>
        <dbReference type="EMBL" id="SFN10684.1"/>
    </source>
</evidence>